<reference evidence="2" key="1">
    <citation type="thesis" date="2021" institute="BYU ScholarsArchive" country="Provo, UT, USA">
        <title>Applications of and Algorithms for Genome Assembly and Genomic Analyses with an Emphasis on Marine Teleosts.</title>
        <authorList>
            <person name="Pickett B.D."/>
        </authorList>
    </citation>
    <scope>NUCLEOTIDE SEQUENCE</scope>
    <source>
        <strain evidence="2">HI-2016</strain>
    </source>
</reference>
<organism evidence="2 3">
    <name type="scientific">Albula glossodonta</name>
    <name type="common">roundjaw bonefish</name>
    <dbReference type="NCBI Taxonomy" id="121402"/>
    <lineage>
        <taxon>Eukaryota</taxon>
        <taxon>Metazoa</taxon>
        <taxon>Chordata</taxon>
        <taxon>Craniata</taxon>
        <taxon>Vertebrata</taxon>
        <taxon>Euteleostomi</taxon>
        <taxon>Actinopterygii</taxon>
        <taxon>Neopterygii</taxon>
        <taxon>Teleostei</taxon>
        <taxon>Albuliformes</taxon>
        <taxon>Albulidae</taxon>
        <taxon>Albula</taxon>
    </lineage>
</organism>
<gene>
    <name evidence="2" type="ORF">JZ751_000887</name>
</gene>
<name>A0A8T2PXJ8_9TELE</name>
<accession>A0A8T2PXJ8</accession>
<feature type="region of interest" description="Disordered" evidence="1">
    <location>
        <begin position="1"/>
        <end position="53"/>
    </location>
</feature>
<protein>
    <submittedName>
        <fullName evidence="2">Uncharacterized protein</fullName>
    </submittedName>
</protein>
<evidence type="ECO:0000313" key="2">
    <source>
        <dbReference type="EMBL" id="KAG9356043.1"/>
    </source>
</evidence>
<comment type="caution">
    <text evidence="2">The sequence shown here is derived from an EMBL/GenBank/DDBJ whole genome shotgun (WGS) entry which is preliminary data.</text>
</comment>
<dbReference type="EMBL" id="JAFBMS010000001">
    <property type="protein sequence ID" value="KAG9356043.1"/>
    <property type="molecule type" value="Genomic_DNA"/>
</dbReference>
<dbReference type="OrthoDB" id="8693905at2759"/>
<evidence type="ECO:0000313" key="3">
    <source>
        <dbReference type="Proteomes" id="UP000824540"/>
    </source>
</evidence>
<feature type="non-terminal residue" evidence="2">
    <location>
        <position position="1"/>
    </location>
</feature>
<dbReference type="AlphaFoldDB" id="A0A8T2PXJ8"/>
<sequence>MQLPMCDSGSLVTGRSSPPPGSVPEEQQQIARQGSFTSINSEGEFIPETLDQN</sequence>
<proteinExistence type="predicted"/>
<feature type="compositionally biased region" description="Polar residues" evidence="1">
    <location>
        <begin position="25"/>
        <end position="41"/>
    </location>
</feature>
<dbReference type="Proteomes" id="UP000824540">
    <property type="component" value="Unassembled WGS sequence"/>
</dbReference>
<evidence type="ECO:0000256" key="1">
    <source>
        <dbReference type="SAM" id="MobiDB-lite"/>
    </source>
</evidence>
<keyword evidence="3" id="KW-1185">Reference proteome</keyword>